<dbReference type="Pfam" id="PF12484">
    <property type="entry name" value="PPE-SVP"/>
    <property type="match status" value="1"/>
</dbReference>
<dbReference type="OrthoDB" id="4772941at2"/>
<dbReference type="Proteomes" id="UP000252015">
    <property type="component" value="Unassembled WGS sequence"/>
</dbReference>
<dbReference type="PANTHER" id="PTHR46766">
    <property type="entry name" value="GLUTAMINE-RICH PROTEIN 2"/>
    <property type="match status" value="1"/>
</dbReference>
<evidence type="ECO:0000256" key="1">
    <source>
        <dbReference type="ARBA" id="ARBA00010652"/>
    </source>
</evidence>
<dbReference type="EMBL" id="UEGW01000001">
    <property type="protein sequence ID" value="SRX95905.1"/>
    <property type="molecule type" value="Genomic_DNA"/>
</dbReference>
<dbReference type="RefSeq" id="WP_069397806.1">
    <property type="nucleotide sequence ID" value="NZ_JACKUN010000044.1"/>
</dbReference>
<gene>
    <name evidence="4" type="ORF">MSP7336_04178</name>
</gene>
<feature type="domain" description="PPE" evidence="2">
    <location>
        <begin position="2"/>
        <end position="164"/>
    </location>
</feature>
<evidence type="ECO:0000259" key="2">
    <source>
        <dbReference type="Pfam" id="PF00823"/>
    </source>
</evidence>
<reference evidence="4 5" key="1">
    <citation type="submission" date="2018-05" db="EMBL/GenBank/DDBJ databases">
        <authorList>
            <consortium name="IHU Genomes"/>
        </authorList>
    </citation>
    <scope>NUCLEOTIDE SEQUENCE [LARGE SCALE GENOMIC DNA]</scope>
    <source>
        <strain evidence="4 5">P7336</strain>
    </source>
</reference>
<dbReference type="SUPFAM" id="SSF140459">
    <property type="entry name" value="PE/PPE dimer-like"/>
    <property type="match status" value="1"/>
</dbReference>
<feature type="domain" description="PPE family C-terminal" evidence="3">
    <location>
        <begin position="274"/>
        <end position="353"/>
    </location>
</feature>
<dbReference type="GO" id="GO:0052572">
    <property type="term" value="P:response to host immune response"/>
    <property type="evidence" value="ECO:0007669"/>
    <property type="project" value="TreeGrafter"/>
</dbReference>
<name>A0A1E3T4G7_MYCSH</name>
<dbReference type="InterPro" id="IPR022171">
    <property type="entry name" value="PPE_C"/>
</dbReference>
<dbReference type="InterPro" id="IPR000030">
    <property type="entry name" value="PPE_dom"/>
</dbReference>
<evidence type="ECO:0000313" key="5">
    <source>
        <dbReference type="Proteomes" id="UP000252015"/>
    </source>
</evidence>
<comment type="similarity">
    <text evidence="1">Belongs to the mycobacterial PPE family.</text>
</comment>
<keyword evidence="5" id="KW-1185">Reference proteome</keyword>
<accession>A0A1E3T4G7</accession>
<evidence type="ECO:0000259" key="3">
    <source>
        <dbReference type="Pfam" id="PF12484"/>
    </source>
</evidence>
<organism evidence="4 5">
    <name type="scientific">Mycobacterium shimoidei</name>
    <dbReference type="NCBI Taxonomy" id="29313"/>
    <lineage>
        <taxon>Bacteria</taxon>
        <taxon>Bacillati</taxon>
        <taxon>Actinomycetota</taxon>
        <taxon>Actinomycetes</taxon>
        <taxon>Mycobacteriales</taxon>
        <taxon>Mycobacteriaceae</taxon>
        <taxon>Mycobacterium</taxon>
    </lineage>
</organism>
<dbReference type="PANTHER" id="PTHR46766:SF1">
    <property type="entry name" value="GLUTAMINE-RICH PROTEIN 2"/>
    <property type="match status" value="1"/>
</dbReference>
<dbReference type="FunFam" id="1.20.1260.20:FF:000001">
    <property type="entry name" value="PPE family protein PPE41"/>
    <property type="match status" value="1"/>
</dbReference>
<dbReference type="AlphaFoldDB" id="A0A1E3T4G7"/>
<dbReference type="Gene3D" id="1.20.1260.20">
    <property type="entry name" value="PPE superfamily"/>
    <property type="match status" value="1"/>
</dbReference>
<dbReference type="InterPro" id="IPR038332">
    <property type="entry name" value="PPE_sf"/>
</dbReference>
<sequence>MDFGTLPPEINSARIYSGPGSGPMLAAASAWDQLAHELNSSAAAYGLVITGLTTTEWQGPSSAMMATALAPYVAWMHNTAAQAEQTAAGAIAAAGAYQTAHAMTVPPPLIEANRTLLMSLIASNFYGQNSPAIAATETAYDEMWAQDAAAMYGYAASSSTATRLSPFTDPPRTTDSAGVAAQAAALAQSAIGPTQAAPTAISPVDILTNTTATTSAIASTTSASFSGSSIGVTNNAVAINAMRDAAQGIGPFLAGSAGPLAPTGLAGIGAPLVSAGMGRASLVGTLSVPQTWAATSTLPTSPAAALPTAAAAVAPAASTTTPPGMFGEVLLGTLAGRGVSHVAARMRSSVIPRSPAAG</sequence>
<evidence type="ECO:0000313" key="4">
    <source>
        <dbReference type="EMBL" id="SRX95905.1"/>
    </source>
</evidence>
<proteinExistence type="inferred from homology"/>
<protein>
    <submittedName>
        <fullName evidence="4">PPE family protein PPE19 [Mycobacterium tuberculosis H37Rv]</fullName>
    </submittedName>
</protein>
<dbReference type="Pfam" id="PF00823">
    <property type="entry name" value="PPE"/>
    <property type="match status" value="1"/>
</dbReference>
<dbReference type="STRING" id="29313.BHQ16_19905"/>